<dbReference type="AlphaFoldDB" id="A0A1G9QUK1"/>
<dbReference type="Proteomes" id="UP000199309">
    <property type="component" value="Unassembled WGS sequence"/>
</dbReference>
<dbReference type="STRING" id="349095.SAMN05660299_00275"/>
<protein>
    <submittedName>
        <fullName evidence="1">Uncharacterized protein</fullName>
    </submittedName>
</protein>
<keyword evidence="2" id="KW-1185">Reference proteome</keyword>
<dbReference type="EMBL" id="FNHQ01000002">
    <property type="protein sequence ID" value="SDM14277.1"/>
    <property type="molecule type" value="Genomic_DNA"/>
</dbReference>
<dbReference type="RefSeq" id="WP_091647516.1">
    <property type="nucleotide sequence ID" value="NZ_FNHQ01000002.1"/>
</dbReference>
<sequence length="139" mass="15544">MDINVHVILDESPALLTTLNTFSEVLKEFLQKKNTNVITIAPQITKAVPEKIVTKPVETKAPETPQAVPVEVPVEEPTDAVITDEQNQELRKKMTPLLKKDKTKTMDAANAWLKANKLDRLSHMMQSQMPDFLKAIGAE</sequence>
<accession>A0A1G9QUK1</accession>
<evidence type="ECO:0000313" key="1">
    <source>
        <dbReference type="EMBL" id="SDM14277.1"/>
    </source>
</evidence>
<name>A0A1G9QUK1_9FIRM</name>
<reference evidence="1 2" key="1">
    <citation type="submission" date="2016-10" db="EMBL/GenBank/DDBJ databases">
        <authorList>
            <person name="de Groot N.N."/>
        </authorList>
    </citation>
    <scope>NUCLEOTIDE SEQUENCE [LARGE SCALE GENOMIC DNA]</scope>
    <source>
        <strain evidence="1 2">DSM 16981</strain>
    </source>
</reference>
<proteinExistence type="predicted"/>
<evidence type="ECO:0000313" key="2">
    <source>
        <dbReference type="Proteomes" id="UP000199309"/>
    </source>
</evidence>
<gene>
    <name evidence="1" type="ORF">SAMN05660299_00275</name>
</gene>
<organism evidence="1 2">
    <name type="scientific">Megasphaera paucivorans</name>
    <dbReference type="NCBI Taxonomy" id="349095"/>
    <lineage>
        <taxon>Bacteria</taxon>
        <taxon>Bacillati</taxon>
        <taxon>Bacillota</taxon>
        <taxon>Negativicutes</taxon>
        <taxon>Veillonellales</taxon>
        <taxon>Veillonellaceae</taxon>
        <taxon>Megasphaera</taxon>
    </lineage>
</organism>